<dbReference type="NCBIfam" id="TIGR03296">
    <property type="entry name" value="M6dom_TIGR03296"/>
    <property type="match status" value="1"/>
</dbReference>
<dbReference type="PANTHER" id="PTHR41775:SF1">
    <property type="entry name" value="PEPTIDASE M6-LIKE DOMAIN-CONTAINING PROTEIN"/>
    <property type="match status" value="1"/>
</dbReference>
<dbReference type="EMBL" id="MIHH01000020">
    <property type="protein sequence ID" value="OIQ07956.1"/>
    <property type="molecule type" value="Genomic_DNA"/>
</dbReference>
<dbReference type="RefSeq" id="WP_071521461.1">
    <property type="nucleotide sequence ID" value="NZ_MIHH01000020.1"/>
</dbReference>
<dbReference type="GO" id="GO:0006508">
    <property type="term" value="P:proteolysis"/>
    <property type="evidence" value="ECO:0007669"/>
    <property type="project" value="InterPro"/>
</dbReference>
<feature type="domain" description="Peptidase M6-like" evidence="1">
    <location>
        <begin position="141"/>
        <end position="369"/>
    </location>
</feature>
<comment type="caution">
    <text evidence="2">The sequence shown here is derived from an EMBL/GenBank/DDBJ whole genome shotgun (WGS) entry which is preliminary data.</text>
</comment>
<dbReference type="GO" id="GO:0008233">
    <property type="term" value="F:peptidase activity"/>
    <property type="evidence" value="ECO:0007669"/>
    <property type="project" value="InterPro"/>
</dbReference>
<evidence type="ECO:0000313" key="3">
    <source>
        <dbReference type="Proteomes" id="UP000182743"/>
    </source>
</evidence>
<accession>A0A1J5JGJ8</accession>
<evidence type="ECO:0000259" key="1">
    <source>
        <dbReference type="Pfam" id="PF05547"/>
    </source>
</evidence>
<dbReference type="SUPFAM" id="SSF55486">
    <property type="entry name" value="Metalloproteases ('zincins'), catalytic domain"/>
    <property type="match status" value="1"/>
</dbReference>
<proteinExistence type="predicted"/>
<protein>
    <submittedName>
        <fullName evidence="2">Immune inhibitor A</fullName>
        <ecNumber evidence="2">3.4.24.-</ecNumber>
    </submittedName>
</protein>
<keyword evidence="2" id="KW-0378">Hydrolase</keyword>
<dbReference type="Gene3D" id="2.60.40.10">
    <property type="entry name" value="Immunoglobulins"/>
    <property type="match status" value="6"/>
</dbReference>
<dbReference type="PROSITE" id="PS51257">
    <property type="entry name" value="PROKAR_LIPOPROTEIN"/>
    <property type="match status" value="1"/>
</dbReference>
<dbReference type="Proteomes" id="UP000182743">
    <property type="component" value="Unassembled WGS sequence"/>
</dbReference>
<evidence type="ECO:0000313" key="2">
    <source>
        <dbReference type="EMBL" id="OIQ07956.1"/>
    </source>
</evidence>
<gene>
    <name evidence="2" type="primary">ina</name>
    <name evidence="2" type="ORF">MOOR_24570</name>
</gene>
<dbReference type="InterPro" id="IPR013783">
    <property type="entry name" value="Ig-like_fold"/>
</dbReference>
<dbReference type="EC" id="3.4.24.-" evidence="2"/>
<dbReference type="PANTHER" id="PTHR41775">
    <property type="entry name" value="SECRETED PROTEIN-RELATED"/>
    <property type="match status" value="1"/>
</dbReference>
<dbReference type="Pfam" id="PF05547">
    <property type="entry name" value="Peptidase_M6"/>
    <property type="match status" value="1"/>
</dbReference>
<organism evidence="2 3">
    <name type="scientific">Neomoorella thermoacetica</name>
    <name type="common">Clostridium thermoaceticum</name>
    <dbReference type="NCBI Taxonomy" id="1525"/>
    <lineage>
        <taxon>Bacteria</taxon>
        <taxon>Bacillati</taxon>
        <taxon>Bacillota</taxon>
        <taxon>Clostridia</taxon>
        <taxon>Neomoorellales</taxon>
        <taxon>Neomoorellaceae</taxon>
        <taxon>Neomoorella</taxon>
    </lineage>
</organism>
<dbReference type="AlphaFoldDB" id="A0A1J5JGJ8"/>
<dbReference type="InterPro" id="IPR008757">
    <property type="entry name" value="Peptidase_M6-like_domain"/>
</dbReference>
<reference evidence="2 3" key="1">
    <citation type="submission" date="2016-08" db="EMBL/GenBank/DDBJ databases">
        <title>Genome-based comparison of Moorella thermoacetic strains.</title>
        <authorList>
            <person name="Poehlein A."/>
            <person name="Bengelsdorf F.R."/>
            <person name="Esser C."/>
            <person name="Duerre P."/>
            <person name="Daniel R."/>
        </authorList>
    </citation>
    <scope>NUCLEOTIDE SEQUENCE [LARGE SCALE GENOMIC DNA]</scope>
    <source>
        <strain evidence="2 3">DSM 11768</strain>
    </source>
</reference>
<name>A0A1J5JGJ8_NEOTH</name>
<sequence>MLPNVRSFRWLTLVVFVTFILSSCFYSFPHIPAYDQASTPYQELVSLTNEGLLANLSFAPPHPKLLEKLKKENKLGKLSRLEQIMREARINVPSQVKRGKLSHTTSGQEGAPALAPVGSQAKALAVLVDFSDEPGNTPKAYFEDLLFGDHQGTLRDYYLTNSYGYFNLQGRLIGSGDLGLPGVYIRLPQPITYYASNSYGMGGYPQNSQGLVRDVINILNSRGFDWSPYRSPDGTIPYLIIIHAGSDAAITGNPNDLWSHKWGLGPDAVTVNTSQGPATINEYIIAPELQIPDSGSSSGYAPATVGVVAHEFGHLLGLPDLYDTSYLTQGVGLWSLMSSGSWLGPLKNGYLDGSCPAELDAFSKMFLGWVGPNVPKTGFLDFQFPPVEQTSTVMKLLPGGQEASDYFLVENRQKLGYDAYLPGSGLLVWHVDSTIMNPDSTYWRLDDVNSSSPPHHGLVLVEADGQFNLLKDYYDYNANSGDASDPFPGSFGKTNWGPFTSPSSARFDDLPSNVALGNITVSNTTIVADIAVRSHDVAWISDGTPQKLIAGKIYTASVTLANTGSYSWTTEGANPFRLSYHIFDSKGNKVIWDGFRIPLSGDVLPGQQITVTAQFQAPTQPGNYSLQWDMVQEGITWFSSGGAPTRNVGIFIPDYEVSWSNDSTPTLMGTEETIEVPLTITNAGGLTWMSTGANPVRVSYHWLDTQGKPVILDGLRTGLPRDVAPGETISVNALLKAPSQPGTYILRWDLVREGVTWFSGKGATPKDVNVTVNRLYDLNWGTVSVPEVMATGKSYKINIKLTNTGAQTWVAGGSNPFRLSYHWVDAAGNIVVFDGLRTDLSTDVAPSQETGLTATVQAPNKAGRYILKWDMVHEGVTWFSSKGVLTKDLPVIVTDDLVQWGTVTVPQKMATGTQYQATITVVNDGSTLWTKGGTNPVQLSYHWRDASNNQFVLWDGIRTELPRDVLPGEQVTLTPLLKTPTNPGSYFLEWDLVREGVAWFSGKGSPILSVSVEVLKPYGVSWLSENTPIKMAAKNLYQVNITLSNEGGQTWAAGGSNPVHLSYHWKDASGKDVVWDGLRTALPSDIVPGQQISLLATVKAPESAGNYKLVWDMVHEGITWFSWQGVATKEVMVSVPMYEVQWMSHNTPASLATGSVYPVDLTIANMGGFVWPASGDKPVRLSYHWYDSSGNVVIWDGLRTGMPVDVAPGQVVTLSAQVKVPDKPGTYTLKWDLVQEGVTWFSWKETKTLDVPVAITP</sequence>